<dbReference type="InterPro" id="IPR009057">
    <property type="entry name" value="Homeodomain-like_sf"/>
</dbReference>
<proteinExistence type="predicted"/>
<dbReference type="EMBL" id="BAAAZW010000010">
    <property type="protein sequence ID" value="GAA3968018.1"/>
    <property type="molecule type" value="Genomic_DNA"/>
</dbReference>
<gene>
    <name evidence="4" type="ORF">GCM10022231_31260</name>
</gene>
<evidence type="ECO:0000259" key="3">
    <source>
        <dbReference type="PROSITE" id="PS50977"/>
    </source>
</evidence>
<evidence type="ECO:0000313" key="4">
    <source>
        <dbReference type="EMBL" id="GAA3968018.1"/>
    </source>
</evidence>
<keyword evidence="1 2" id="KW-0238">DNA-binding</keyword>
<feature type="DNA-binding region" description="H-T-H motif" evidence="2">
    <location>
        <begin position="43"/>
        <end position="62"/>
    </location>
</feature>
<keyword evidence="5" id="KW-1185">Reference proteome</keyword>
<dbReference type="RefSeq" id="WP_344785439.1">
    <property type="nucleotide sequence ID" value="NZ_BAAAZW010000010.1"/>
</dbReference>
<dbReference type="SUPFAM" id="SSF46689">
    <property type="entry name" value="Homeodomain-like"/>
    <property type="match status" value="1"/>
</dbReference>
<comment type="caution">
    <text evidence="4">The sequence shown here is derived from an EMBL/GenBank/DDBJ whole genome shotgun (WGS) entry which is preliminary data.</text>
</comment>
<dbReference type="Gene3D" id="1.10.357.10">
    <property type="entry name" value="Tetracycline Repressor, domain 2"/>
    <property type="match status" value="1"/>
</dbReference>
<sequence length="210" mass="22655">MDDDPPGQRRRGRPRQDELAARRSAMLDAAAAILVENGYQDFTVSAVAARAGTSKSTVYSWFDNRDGLLRAVIERNYDNGVSPLHADLLDEADPRTVLIAVAEQLVPVLQSELSLALSRAAMSDPTLRPTLLAGGGDRGRPALAAYMARAAAAGHLNLDDPLVGAKIFYGLLMQDDQIRTLLGDSPMDRETVAARARFATDAFLKLYGSD</sequence>
<evidence type="ECO:0000256" key="2">
    <source>
        <dbReference type="PROSITE-ProRule" id="PRU00335"/>
    </source>
</evidence>
<dbReference type="SUPFAM" id="SSF48498">
    <property type="entry name" value="Tetracyclin repressor-like, C-terminal domain"/>
    <property type="match status" value="1"/>
</dbReference>
<accession>A0ABP7PM64</accession>
<dbReference type="InterPro" id="IPR050109">
    <property type="entry name" value="HTH-type_TetR-like_transc_reg"/>
</dbReference>
<dbReference type="Proteomes" id="UP001418444">
    <property type="component" value="Unassembled WGS sequence"/>
</dbReference>
<dbReference type="PANTHER" id="PTHR30055">
    <property type="entry name" value="HTH-TYPE TRANSCRIPTIONAL REGULATOR RUTR"/>
    <property type="match status" value="1"/>
</dbReference>
<dbReference type="PRINTS" id="PR00455">
    <property type="entry name" value="HTHTETR"/>
</dbReference>
<name>A0ABP7PM64_9ACTN</name>
<evidence type="ECO:0000256" key="1">
    <source>
        <dbReference type="ARBA" id="ARBA00023125"/>
    </source>
</evidence>
<dbReference type="InterPro" id="IPR001647">
    <property type="entry name" value="HTH_TetR"/>
</dbReference>
<evidence type="ECO:0000313" key="5">
    <source>
        <dbReference type="Proteomes" id="UP001418444"/>
    </source>
</evidence>
<dbReference type="Pfam" id="PF14246">
    <property type="entry name" value="TetR_C_7"/>
    <property type="match status" value="1"/>
</dbReference>
<protein>
    <recommendedName>
        <fullName evidence="3">HTH tetR-type domain-containing protein</fullName>
    </recommendedName>
</protein>
<feature type="domain" description="HTH tetR-type" evidence="3">
    <location>
        <begin position="20"/>
        <end position="80"/>
    </location>
</feature>
<dbReference type="InterPro" id="IPR036271">
    <property type="entry name" value="Tet_transcr_reg_TetR-rel_C_sf"/>
</dbReference>
<dbReference type="PROSITE" id="PS50977">
    <property type="entry name" value="HTH_TETR_2"/>
    <property type="match status" value="1"/>
</dbReference>
<dbReference type="PANTHER" id="PTHR30055:SF146">
    <property type="entry name" value="HTH-TYPE TRANSCRIPTIONAL DUAL REGULATOR CECR"/>
    <property type="match status" value="1"/>
</dbReference>
<reference evidence="5" key="1">
    <citation type="journal article" date="2019" name="Int. J. Syst. Evol. Microbiol.">
        <title>The Global Catalogue of Microorganisms (GCM) 10K type strain sequencing project: providing services to taxonomists for standard genome sequencing and annotation.</title>
        <authorList>
            <consortium name="The Broad Institute Genomics Platform"/>
            <consortium name="The Broad Institute Genome Sequencing Center for Infectious Disease"/>
            <person name="Wu L."/>
            <person name="Ma J."/>
        </authorList>
    </citation>
    <scope>NUCLEOTIDE SEQUENCE [LARGE SCALE GENOMIC DNA]</scope>
    <source>
        <strain evidence="5">JCM 16923</strain>
    </source>
</reference>
<dbReference type="Gene3D" id="1.10.10.60">
    <property type="entry name" value="Homeodomain-like"/>
    <property type="match status" value="1"/>
</dbReference>
<dbReference type="InterPro" id="IPR039536">
    <property type="entry name" value="TetR_C_Proteobacteria"/>
</dbReference>
<organism evidence="4 5">
    <name type="scientific">Gordonia caeni</name>
    <dbReference type="NCBI Taxonomy" id="1007097"/>
    <lineage>
        <taxon>Bacteria</taxon>
        <taxon>Bacillati</taxon>
        <taxon>Actinomycetota</taxon>
        <taxon>Actinomycetes</taxon>
        <taxon>Mycobacteriales</taxon>
        <taxon>Gordoniaceae</taxon>
        <taxon>Gordonia</taxon>
    </lineage>
</organism>
<dbReference type="Pfam" id="PF00440">
    <property type="entry name" value="TetR_N"/>
    <property type="match status" value="1"/>
</dbReference>